<dbReference type="EnsemblPlants" id="KQL29119">
    <property type="protein sequence ID" value="KQL29119"/>
    <property type="gene ID" value="SETIT_019457mg"/>
</dbReference>
<reference evidence="2" key="1">
    <citation type="journal article" date="2012" name="Nat. Biotechnol.">
        <title>Reference genome sequence of the model plant Setaria.</title>
        <authorList>
            <person name="Bennetzen J.L."/>
            <person name="Schmutz J."/>
            <person name="Wang H."/>
            <person name="Percifield R."/>
            <person name="Hawkins J."/>
            <person name="Pontaroli A.C."/>
            <person name="Estep M."/>
            <person name="Feng L."/>
            <person name="Vaughn J.N."/>
            <person name="Grimwood J."/>
            <person name="Jenkins J."/>
            <person name="Barry K."/>
            <person name="Lindquist E."/>
            <person name="Hellsten U."/>
            <person name="Deshpande S."/>
            <person name="Wang X."/>
            <person name="Wu X."/>
            <person name="Mitros T."/>
            <person name="Triplett J."/>
            <person name="Yang X."/>
            <person name="Ye C.Y."/>
            <person name="Mauro-Herrera M."/>
            <person name="Wang L."/>
            <person name="Li P."/>
            <person name="Sharma M."/>
            <person name="Sharma R."/>
            <person name="Ronald P.C."/>
            <person name="Panaud O."/>
            <person name="Kellogg E.A."/>
            <person name="Brutnell T.P."/>
            <person name="Doust A.N."/>
            <person name="Tuskan G.A."/>
            <person name="Rokhsar D."/>
            <person name="Devos K.M."/>
        </authorList>
    </citation>
    <scope>NUCLEOTIDE SEQUENCE [LARGE SCALE GENOMIC DNA]</scope>
    <source>
        <strain evidence="2">cv. Yugu1</strain>
    </source>
</reference>
<dbReference type="HOGENOM" id="CLU_790864_0_0_1"/>
<dbReference type="EMBL" id="AGNK02000165">
    <property type="status" value="NOT_ANNOTATED_CDS"/>
    <property type="molecule type" value="Genomic_DNA"/>
</dbReference>
<protein>
    <submittedName>
        <fullName evidence="1">Uncharacterized protein</fullName>
    </submittedName>
</protein>
<reference evidence="1" key="2">
    <citation type="submission" date="2018-08" db="UniProtKB">
        <authorList>
            <consortium name="EnsemblPlants"/>
        </authorList>
    </citation>
    <scope>IDENTIFICATION</scope>
    <source>
        <strain evidence="1">Yugu1</strain>
    </source>
</reference>
<evidence type="ECO:0000313" key="1">
    <source>
        <dbReference type="EnsemblPlants" id="KQL29119"/>
    </source>
</evidence>
<dbReference type="PANTHER" id="PTHR35161">
    <property type="entry name" value="OS02G0303100 PROTEIN"/>
    <property type="match status" value="1"/>
</dbReference>
<accession>K3YYV1</accession>
<dbReference type="InParanoid" id="K3YYV1"/>
<name>K3YYV1_SETIT</name>
<proteinExistence type="predicted"/>
<dbReference type="AlphaFoldDB" id="K3YYV1"/>
<keyword evidence="2" id="KW-1185">Reference proteome</keyword>
<dbReference type="Proteomes" id="UP000004995">
    <property type="component" value="Unassembled WGS sequence"/>
</dbReference>
<organism evidence="1 2">
    <name type="scientific">Setaria italica</name>
    <name type="common">Foxtail millet</name>
    <name type="synonym">Panicum italicum</name>
    <dbReference type="NCBI Taxonomy" id="4555"/>
    <lineage>
        <taxon>Eukaryota</taxon>
        <taxon>Viridiplantae</taxon>
        <taxon>Streptophyta</taxon>
        <taxon>Embryophyta</taxon>
        <taxon>Tracheophyta</taxon>
        <taxon>Spermatophyta</taxon>
        <taxon>Magnoliopsida</taxon>
        <taxon>Liliopsida</taxon>
        <taxon>Poales</taxon>
        <taxon>Poaceae</taxon>
        <taxon>PACMAD clade</taxon>
        <taxon>Panicoideae</taxon>
        <taxon>Panicodae</taxon>
        <taxon>Paniceae</taxon>
        <taxon>Cenchrinae</taxon>
        <taxon>Setaria</taxon>
    </lineage>
</organism>
<dbReference type="Gramene" id="KQL29119">
    <property type="protein sequence ID" value="KQL29119"/>
    <property type="gene ID" value="SETIT_019457mg"/>
</dbReference>
<dbReference type="OMA" id="MEIHDIA"/>
<dbReference type="PANTHER" id="PTHR35161:SF18">
    <property type="entry name" value="METAXIN GLUTATHIONE S-TRANSFERASE DOMAIN-CONTAINING PROTEIN"/>
    <property type="match status" value="1"/>
</dbReference>
<dbReference type="STRING" id="4555.K3YYV1"/>
<evidence type="ECO:0000313" key="2">
    <source>
        <dbReference type="Proteomes" id="UP000004995"/>
    </source>
</evidence>
<sequence length="326" mass="37621">MYMDKIVAESSIINKDQTFSLLPGELSQMEIHDIATDASKRIVRSIVKPLWENWKKGQCYSDFDEKNIVVTDSGDAMYKDVQVLRNLTSEEFAQATRKNFIAAHDIISDVVYARRPPASISHLLALIRNDEFREMWHVHTSLLNEVAYGGFYKQMYDNVKFVDGKGVEKTGIYWQFMVQDNVILDEVLHFKNSYRPPLPNPNQMCLNNAEKMALKDLGLEPVKIQKQLSDVQLRMYVAFQFLEFPRNTSAHRLDRLLWWLKHNANITGKGFNTNGMERVVQVRFPIILSHLQNQFYKLGRQSLEGRVTVSAGVSIRGAAAAWRMFL</sequence>